<dbReference type="Proteomes" id="UP000018320">
    <property type="component" value="Unassembled WGS sequence"/>
</dbReference>
<dbReference type="InterPro" id="IPR017907">
    <property type="entry name" value="Znf_RING_CS"/>
</dbReference>
<keyword evidence="7" id="KW-0812">Transmembrane</keyword>
<dbReference type="EMBL" id="AHGT01000038">
    <property type="protein sequence ID" value="ESU36834.1"/>
    <property type="molecule type" value="Genomic_DNA"/>
</dbReference>
<evidence type="ECO:0000259" key="8">
    <source>
        <dbReference type="PROSITE" id="PS50089"/>
    </source>
</evidence>
<dbReference type="Gene3D" id="3.30.40.10">
    <property type="entry name" value="Zinc/RING finger domain, C3HC4 (zinc finger)"/>
    <property type="match status" value="1"/>
</dbReference>
<dbReference type="GO" id="GO:0003697">
    <property type="term" value="F:single-stranded DNA binding"/>
    <property type="evidence" value="ECO:0007669"/>
    <property type="project" value="InterPro"/>
</dbReference>
<evidence type="ECO:0000256" key="3">
    <source>
        <dbReference type="ARBA" id="ARBA00022833"/>
    </source>
</evidence>
<evidence type="ECO:0000313" key="10">
    <source>
        <dbReference type="Proteomes" id="UP000018320"/>
    </source>
</evidence>
<evidence type="ECO:0000256" key="7">
    <source>
        <dbReference type="SAM" id="Phobius"/>
    </source>
</evidence>
<dbReference type="VEuPathDB" id="GiardiaDB:QR46_3428"/>
<reference evidence="10" key="1">
    <citation type="submission" date="2012-02" db="EMBL/GenBank/DDBJ databases">
        <title>Genome sequencing of Giardia lamblia Genotypes A2 and B isolates (DH and GS) and comparative analysis with the genomes of Genotypes A1 and E (WB and Pig).</title>
        <authorList>
            <person name="Adam R."/>
            <person name="Dahlstrom E."/>
            <person name="Martens C."/>
            <person name="Bruno D."/>
            <person name="Barbian K."/>
            <person name="Porcella S.F."/>
            <person name="Nash T."/>
        </authorList>
    </citation>
    <scope>NUCLEOTIDE SEQUENCE</scope>
    <source>
        <strain evidence="10">DH</strain>
    </source>
</reference>
<keyword evidence="3" id="KW-0862">Zinc</keyword>
<dbReference type="GO" id="GO:0005634">
    <property type="term" value="C:nucleus"/>
    <property type="evidence" value="ECO:0007669"/>
    <property type="project" value="TreeGrafter"/>
</dbReference>
<evidence type="ECO:0000256" key="6">
    <source>
        <dbReference type="SAM" id="MobiDB-lite"/>
    </source>
</evidence>
<keyword evidence="7" id="KW-0472">Membrane</keyword>
<dbReference type="AlphaFoldDB" id="V6TDU0"/>
<keyword evidence="1" id="KW-0479">Metal-binding</keyword>
<evidence type="ECO:0000256" key="1">
    <source>
        <dbReference type="ARBA" id="ARBA00022723"/>
    </source>
</evidence>
<dbReference type="GO" id="GO:0006513">
    <property type="term" value="P:protein monoubiquitination"/>
    <property type="evidence" value="ECO:0007669"/>
    <property type="project" value="InterPro"/>
</dbReference>
<dbReference type="PROSITE" id="PS50089">
    <property type="entry name" value="ZF_RING_2"/>
    <property type="match status" value="1"/>
</dbReference>
<dbReference type="InterPro" id="IPR001841">
    <property type="entry name" value="Znf_RING"/>
</dbReference>
<accession>V6TDU0</accession>
<feature type="transmembrane region" description="Helical" evidence="7">
    <location>
        <begin position="21"/>
        <end position="38"/>
    </location>
</feature>
<dbReference type="InterPro" id="IPR013083">
    <property type="entry name" value="Znf_RING/FYVE/PHD"/>
</dbReference>
<evidence type="ECO:0000256" key="4">
    <source>
        <dbReference type="PROSITE-ProRule" id="PRU00175"/>
    </source>
</evidence>
<reference evidence="9 10" key="2">
    <citation type="journal article" date="2013" name="Genome Biol. Evol.">
        <title>Genome sequencing of Giardia lamblia genotypes A2 and B isolates (DH and GS) and comparative analysis with the genomes of genotypes A1 and E (WB and Pig).</title>
        <authorList>
            <person name="Adam R.D."/>
            <person name="Dahlstrom E.W."/>
            <person name="Martens C.A."/>
            <person name="Bruno D.P."/>
            <person name="Barbian K.D."/>
            <person name="Ricklefs S.M."/>
            <person name="Hernandez M.M."/>
            <person name="Narla N.P."/>
            <person name="Patel R.B."/>
            <person name="Porcella S.F."/>
            <person name="Nash T.E."/>
        </authorList>
    </citation>
    <scope>NUCLEOTIDE SEQUENCE [LARGE SCALE GENOMIC DNA]</scope>
    <source>
        <strain evidence="9 10">DH</strain>
    </source>
</reference>
<dbReference type="CDD" id="cd16449">
    <property type="entry name" value="RING-HC"/>
    <property type="match status" value="1"/>
</dbReference>
<dbReference type="GO" id="GO:0061630">
    <property type="term" value="F:ubiquitin protein ligase activity"/>
    <property type="evidence" value="ECO:0007669"/>
    <property type="project" value="InterPro"/>
</dbReference>
<organism evidence="9 10">
    <name type="scientific">Giardia intestinalis</name>
    <name type="common">Giardia lamblia</name>
    <dbReference type="NCBI Taxonomy" id="5741"/>
    <lineage>
        <taxon>Eukaryota</taxon>
        <taxon>Metamonada</taxon>
        <taxon>Diplomonadida</taxon>
        <taxon>Hexamitidae</taxon>
        <taxon>Giardiinae</taxon>
        <taxon>Giardia</taxon>
    </lineage>
</organism>
<proteinExistence type="predicted"/>
<name>V6TDU0_GIAIN</name>
<protein>
    <recommendedName>
        <fullName evidence="8">RING-type domain-containing protein</fullName>
    </recommendedName>
</protein>
<dbReference type="PANTHER" id="PTHR14134">
    <property type="entry name" value="E3 UBIQUITIN-PROTEIN LIGASE RAD18"/>
    <property type="match status" value="1"/>
</dbReference>
<feature type="compositionally biased region" description="Basic and acidic residues" evidence="6">
    <location>
        <begin position="453"/>
        <end position="467"/>
    </location>
</feature>
<dbReference type="PROSITE" id="PS00518">
    <property type="entry name" value="ZF_RING_1"/>
    <property type="match status" value="1"/>
</dbReference>
<dbReference type="PANTHER" id="PTHR14134:SF2">
    <property type="entry name" value="E3 UBIQUITIN-PROTEIN LIGASE RAD18"/>
    <property type="match status" value="1"/>
</dbReference>
<feature type="region of interest" description="Disordered" evidence="6">
    <location>
        <begin position="432"/>
        <end position="481"/>
    </location>
</feature>
<dbReference type="VEuPathDB" id="GiardiaDB:GL50581_1087"/>
<dbReference type="VEuPathDB" id="GiardiaDB:GL50803_0014796"/>
<feature type="coiled-coil region" evidence="5">
    <location>
        <begin position="489"/>
        <end position="516"/>
    </location>
</feature>
<keyword evidence="2 4" id="KW-0863">Zinc-finger</keyword>
<feature type="domain" description="RING-type" evidence="8">
    <location>
        <begin position="165"/>
        <end position="208"/>
    </location>
</feature>
<comment type="caution">
    <text evidence="9">The sequence shown here is derived from an EMBL/GenBank/DDBJ whole genome shotgun (WGS) entry which is preliminary data.</text>
</comment>
<feature type="coiled-coil region" evidence="5">
    <location>
        <begin position="603"/>
        <end position="637"/>
    </location>
</feature>
<keyword evidence="5" id="KW-0175">Coiled coil</keyword>
<keyword evidence="7" id="KW-1133">Transmembrane helix</keyword>
<feature type="compositionally biased region" description="Polar residues" evidence="6">
    <location>
        <begin position="432"/>
        <end position="452"/>
    </location>
</feature>
<dbReference type="GO" id="GO:0006301">
    <property type="term" value="P:DNA damage tolerance"/>
    <property type="evidence" value="ECO:0007669"/>
    <property type="project" value="InterPro"/>
</dbReference>
<dbReference type="GO" id="GO:0097505">
    <property type="term" value="C:Rad6-Rad18 complex"/>
    <property type="evidence" value="ECO:0007669"/>
    <property type="project" value="TreeGrafter"/>
</dbReference>
<evidence type="ECO:0000256" key="5">
    <source>
        <dbReference type="SAM" id="Coils"/>
    </source>
</evidence>
<dbReference type="SUPFAM" id="SSF57850">
    <property type="entry name" value="RING/U-box"/>
    <property type="match status" value="1"/>
</dbReference>
<feature type="compositionally biased region" description="Polar residues" evidence="6">
    <location>
        <begin position="468"/>
        <end position="481"/>
    </location>
</feature>
<evidence type="ECO:0000256" key="2">
    <source>
        <dbReference type="ARBA" id="ARBA00022771"/>
    </source>
</evidence>
<evidence type="ECO:0000313" key="9">
    <source>
        <dbReference type="EMBL" id="ESU36834.1"/>
    </source>
</evidence>
<sequence>MKDIQKAKDRKANSKVKNRSTGFWIFMSAFGILSALGIEGDSNVESHCIQTLIMKCTGAIRTFEVDQQVMAHLSQVLKYFVCLLNDGRFNPLIMLPNDYLLYHLRGDVQPVALNTETVASSECTTSAGVPLNQEGADPMSLSSGPLKHDALLSESHGTEASLARCAHCKEILFVPIIIYPCTHVVCSTCIEKGVVSIDQRSFSCPACTDRIGLALVDAILLEETQTRLITRCPYAQKGCTFSDTLFKLYNDHIITCPHRFSMDSSPNRTVQRHIFLTLIAHNDTLLQDLSLDEVTYSAASALVRDCIQDQLITEVHSPHNSTRLNQSDSLMCLNPGRDESHAKLQATSLAEDPIHMLTELLQLSFHAKSDQDYIMNGINESNETLRQVKNFINELAMTMSRFLNGKAICLNCKQLFEESPLSVAALASLGNSTLESGSTGESPDATRNGSITTKEKGTRAHLHEHGQKSYTSPGTPSSSALQTELPLAYERLLERIDALEKEVIQKSEQLHATQRTLEEASLQSVPNVSVSAYMALKNENEKLRAELNKSSRPDGNIDQLISSSTAASGITTALTSATHMSVEVAEQLKFEMDKKESSLTLLIKEMETKQDTMQRTIAELQKSNIILKAENRKLTDKNCALKEDADRLRQERDLLYKQSEKDSGLTVEEFRKVYMEYQVLKDKFGKLTKEYAALSDVFTKGDQSRDASIERNVMAEISTISLIRYILNPVPLPNSSSTLSIFANESRRRVKIGVNHAEDKEKRLRAFMELFGMIRAFYMLDYKRIRIDDFLYSFEVEGMPQGEIYSIAARTELMNTVKRLTRENSELLKKLDK</sequence>
<gene>
    <name evidence="9" type="ORF">DHA2_152153</name>
</gene>
<dbReference type="GO" id="GO:0008270">
    <property type="term" value="F:zinc ion binding"/>
    <property type="evidence" value="ECO:0007669"/>
    <property type="project" value="UniProtKB-KW"/>
</dbReference>
<dbReference type="InterPro" id="IPR039577">
    <property type="entry name" value="Rad18"/>
</dbReference>
<dbReference type="VEuPathDB" id="GiardiaDB:DHA2_152153"/>